<evidence type="ECO:0000256" key="13">
    <source>
        <dbReference type="ARBA" id="ARBA00023136"/>
    </source>
</evidence>
<evidence type="ECO:0000256" key="1">
    <source>
        <dbReference type="ARBA" id="ARBA00001936"/>
    </source>
</evidence>
<accession>G7WN65</accession>
<evidence type="ECO:0000259" key="20">
    <source>
        <dbReference type="Pfam" id="PF18079"/>
    </source>
</evidence>
<dbReference type="NCBIfam" id="TIGR04154">
    <property type="entry name" value="archaeo_STT3"/>
    <property type="match status" value="1"/>
</dbReference>
<dbReference type="Gene3D" id="3.40.50.12610">
    <property type="match status" value="1"/>
</dbReference>
<evidence type="ECO:0000256" key="3">
    <source>
        <dbReference type="ARBA" id="ARBA00004651"/>
    </source>
</evidence>
<feature type="domain" description="Oligosaccharyl transferase STT3 N-terminal" evidence="19">
    <location>
        <begin position="117"/>
        <end position="504"/>
    </location>
</feature>
<evidence type="ECO:0000313" key="23">
    <source>
        <dbReference type="Proteomes" id="UP000005877"/>
    </source>
</evidence>
<keyword evidence="8 22" id="KW-0808">Transferase</keyword>
<dbReference type="Pfam" id="PF18079">
    <property type="entry name" value="AglB_L1"/>
    <property type="match status" value="1"/>
</dbReference>
<feature type="region of interest" description="Disordered" evidence="17">
    <location>
        <begin position="33"/>
        <end position="55"/>
    </location>
</feature>
<evidence type="ECO:0000256" key="12">
    <source>
        <dbReference type="ARBA" id="ARBA00022989"/>
    </source>
</evidence>
<evidence type="ECO:0000259" key="21">
    <source>
        <dbReference type="Pfam" id="PF22627"/>
    </source>
</evidence>
<name>G7WN65_METH6</name>
<keyword evidence="7" id="KW-0328">Glycosyltransferase</keyword>
<organism evidence="22 23">
    <name type="scientific">Methanothrix harundinacea (strain 6Ac)</name>
    <name type="common">Methanosaeta harundinacea</name>
    <dbReference type="NCBI Taxonomy" id="1110509"/>
    <lineage>
        <taxon>Archaea</taxon>
        <taxon>Methanobacteriati</taxon>
        <taxon>Methanobacteriota</taxon>
        <taxon>Stenosarchaea group</taxon>
        <taxon>Methanomicrobia</taxon>
        <taxon>Methanotrichales</taxon>
        <taxon>Methanotrichaceae</taxon>
        <taxon>Methanothrix</taxon>
    </lineage>
</organism>
<dbReference type="UniPathway" id="UPA00378"/>
<reference evidence="22 23" key="1">
    <citation type="journal article" date="2012" name="PLoS ONE">
        <title>The genome characteristics and predicted function of methyl-group oxidation pathway in the obligate aceticlastic methanogens, Methanosaeta spp.</title>
        <authorList>
            <person name="Zhu J."/>
            <person name="Zheng H."/>
            <person name="Ai G."/>
            <person name="Zhang G."/>
            <person name="Liu D."/>
            <person name="Liu X."/>
            <person name="Dong X."/>
        </authorList>
    </citation>
    <scope>NUCLEOTIDE SEQUENCE [LARGE SCALE GENOMIC DNA]</scope>
    <source>
        <strain evidence="22 23">6Ac</strain>
    </source>
</reference>
<evidence type="ECO:0000256" key="5">
    <source>
        <dbReference type="ARBA" id="ARBA00010810"/>
    </source>
</evidence>
<comment type="catalytic activity">
    <reaction evidence="16">
        <text>an archaeal dolichyl phosphooligosaccharide + [protein]-L-asparagine = an archaeal dolichyl phosphate + a glycoprotein with the oligosaccharide chain attached by N-beta-D-glycosyl linkage to a protein L-asparagine.</text>
        <dbReference type="EC" id="2.4.99.21"/>
    </reaction>
</comment>
<dbReference type="Proteomes" id="UP000005877">
    <property type="component" value="Chromosome"/>
</dbReference>
<feature type="transmembrane region" description="Helical" evidence="18">
    <location>
        <begin position="434"/>
        <end position="454"/>
    </location>
</feature>
<feature type="transmembrane region" description="Helical" evidence="18">
    <location>
        <begin position="162"/>
        <end position="183"/>
    </location>
</feature>
<evidence type="ECO:0000256" key="16">
    <source>
        <dbReference type="ARBA" id="ARBA00034066"/>
    </source>
</evidence>
<feature type="transmembrane region" description="Helical" evidence="18">
    <location>
        <begin position="190"/>
        <end position="207"/>
    </location>
</feature>
<dbReference type="KEGG" id="mhi:Mhar_0540"/>
<evidence type="ECO:0000256" key="6">
    <source>
        <dbReference type="ARBA" id="ARBA00012602"/>
    </source>
</evidence>
<evidence type="ECO:0000256" key="7">
    <source>
        <dbReference type="ARBA" id="ARBA00022676"/>
    </source>
</evidence>
<evidence type="ECO:0000259" key="19">
    <source>
        <dbReference type="Pfam" id="PF02516"/>
    </source>
</evidence>
<feature type="transmembrane region" description="Helical" evidence="18">
    <location>
        <begin position="219"/>
        <end position="238"/>
    </location>
</feature>
<dbReference type="GO" id="GO:0004576">
    <property type="term" value="F:oligosaccharyl transferase activity"/>
    <property type="evidence" value="ECO:0007669"/>
    <property type="project" value="InterPro"/>
</dbReference>
<comment type="subcellular location">
    <subcellularLocation>
        <location evidence="3">Cell membrane</location>
        <topology evidence="3">Multi-pass membrane protein</topology>
    </subcellularLocation>
</comment>
<evidence type="ECO:0000256" key="18">
    <source>
        <dbReference type="SAM" id="Phobius"/>
    </source>
</evidence>
<feature type="transmembrane region" description="Helical" evidence="18">
    <location>
        <begin position="282"/>
        <end position="300"/>
    </location>
</feature>
<dbReference type="EMBL" id="CP003117">
    <property type="protein sequence ID" value="AET63921.1"/>
    <property type="molecule type" value="Genomic_DNA"/>
</dbReference>
<comment type="cofactor">
    <cofactor evidence="1">
        <name>Mn(2+)</name>
        <dbReference type="ChEBI" id="CHEBI:29035"/>
    </cofactor>
</comment>
<sequence length="933" mass="102834">MGRWRGGSPSWPSLLKSRFKMFIWIENGSSGTMTKKSVKEKKAGTEGKDQPAPKRRPLERIPDLYIYVGLGVVFLFSLYLRVYKPMSRVLVGDSVLFDGNDGSYHIMLAKSTVLNLQRPWFDPMTFFPRGTEITFGPFNSWAIAILSYMADLGTPSMHTVEVVGAVLPAVFGALLVFVVYFIGRELGGRTAGFMAAVMIAVLPGQFLSRSLIGFADHHAAEVLLSTTAMLFFILAFRSGAGKLTFAAIRRMDLTALKRPLAYCLLAGLFLGLYIDAWSSGHLFVGIILAFVTVQSIVDHMRGRNADYVGISGAIAFFVTLLLVLPFVRAENGFGFTLYSLFQPTILIVGIIFMLFLSVLSSQLVQRKMDRSYFPLIVIGSIVVVFVILMLAVPQFTGALTAGLKIFQPRTGGGATISEASRILERGSIQRNFPGIVPILSPFWLTLIALPLLLLRYRRDDSRNGDMLILAWTVIILALTFAQNRFAYYYAVNVAFLAGYLGSVLLEKTRFLEVEDALVRMARGSSKEAPDQNRAIINFVVVAFLVVLFVYPSMFGSVQGVKIGSFYSQNQVGPMNSDWYESMYWLRDNTPSPEMGIYTIYERPPKGERFPYPDSAYGTMSWWDYGHAIEAVGERLANSNPFQQGIGSIETGVAGSSPFFLAQNESEAEAVAANLDVNRSLYSNIRYVVTDVEMAMGKFHAMAAWSNINPGTYHFSYWQDGQPIMIYRPPYFSSMVARLHFFDGTEARVQEGWTIAYRTDGQGGVSVEPQKRSRNYQELLDSVNESLGRGYAAAEVVSQSPIMTSVPLEALSHYRLVHESPSSITSSGQKYVKVFEHVPGATITGTASPGTDVVISVPISTGRGRSFVYQKSTAAGSDGQFSLVVPYSTEGPESWSTNFDVGPVGPYTLRVGTVQYEEVRVPEGAVIAGSSISL</sequence>
<comment type="similarity">
    <text evidence="5">Belongs to the STT3 family.</text>
</comment>
<gene>
    <name evidence="22" type="ordered locus">Mhar_0540</name>
</gene>
<feature type="domain" description="Archaeal glycosylation protein B peripheral" evidence="20">
    <location>
        <begin position="839"/>
        <end position="931"/>
    </location>
</feature>
<dbReference type="Gene3D" id="2.60.40.3390">
    <property type="match status" value="1"/>
</dbReference>
<feature type="transmembrane region" description="Helical" evidence="18">
    <location>
        <begin position="534"/>
        <end position="554"/>
    </location>
</feature>
<evidence type="ECO:0000256" key="2">
    <source>
        <dbReference type="ARBA" id="ARBA00001946"/>
    </source>
</evidence>
<evidence type="ECO:0000256" key="17">
    <source>
        <dbReference type="SAM" id="MobiDB-lite"/>
    </source>
</evidence>
<feature type="transmembrane region" description="Helical" evidence="18">
    <location>
        <begin position="340"/>
        <end position="360"/>
    </location>
</feature>
<dbReference type="Pfam" id="PF02516">
    <property type="entry name" value="STT3"/>
    <property type="match status" value="1"/>
</dbReference>
<dbReference type="AlphaFoldDB" id="G7WN65"/>
<evidence type="ECO:0000256" key="4">
    <source>
        <dbReference type="ARBA" id="ARBA00004922"/>
    </source>
</evidence>
<keyword evidence="11" id="KW-0460">Magnesium</keyword>
<dbReference type="STRING" id="1110509.Mhar_0540"/>
<keyword evidence="12 18" id="KW-1133">Transmembrane helix</keyword>
<dbReference type="PANTHER" id="PTHR13872:SF1">
    <property type="entry name" value="DOLICHYL-DIPHOSPHOOLIGOSACCHARIDE--PROTEIN GLYCOSYLTRANSFERASE SUBUNIT STT3B"/>
    <property type="match status" value="1"/>
</dbReference>
<feature type="transmembrane region" description="Helical" evidence="18">
    <location>
        <begin position="466"/>
        <end position="481"/>
    </location>
</feature>
<dbReference type="EC" id="2.4.99.21" evidence="6"/>
<dbReference type="InterPro" id="IPR054479">
    <property type="entry name" value="AglB-like_core"/>
</dbReference>
<evidence type="ECO:0000256" key="8">
    <source>
        <dbReference type="ARBA" id="ARBA00022679"/>
    </source>
</evidence>
<dbReference type="InterPro" id="IPR026410">
    <property type="entry name" value="OlisacTrfase_arch"/>
</dbReference>
<feature type="transmembrane region" description="Helical" evidence="18">
    <location>
        <begin position="487"/>
        <end position="505"/>
    </location>
</feature>
<keyword evidence="9 18" id="KW-0812">Transmembrane</keyword>
<comment type="cofactor">
    <cofactor evidence="2">
        <name>Mg(2+)</name>
        <dbReference type="ChEBI" id="CHEBI:18420"/>
    </cofactor>
</comment>
<keyword evidence="23" id="KW-1185">Reference proteome</keyword>
<dbReference type="GO" id="GO:0005886">
    <property type="term" value="C:plasma membrane"/>
    <property type="evidence" value="ECO:0007669"/>
    <property type="project" value="UniProtKB-SubCell"/>
</dbReference>
<dbReference type="InterPro" id="IPR048307">
    <property type="entry name" value="STT3_N"/>
</dbReference>
<feature type="transmembrane region" description="Helical" evidence="18">
    <location>
        <begin position="64"/>
        <end position="82"/>
    </location>
</feature>
<keyword evidence="14" id="KW-0464">Manganese</keyword>
<feature type="domain" description="AglB-like core" evidence="21">
    <location>
        <begin position="576"/>
        <end position="694"/>
    </location>
</feature>
<keyword evidence="10" id="KW-0479">Metal-binding</keyword>
<evidence type="ECO:0000256" key="15">
    <source>
        <dbReference type="ARBA" id="ARBA00030679"/>
    </source>
</evidence>
<evidence type="ECO:0000256" key="10">
    <source>
        <dbReference type="ARBA" id="ARBA00022723"/>
    </source>
</evidence>
<evidence type="ECO:0000256" key="9">
    <source>
        <dbReference type="ARBA" id="ARBA00022692"/>
    </source>
</evidence>
<dbReference type="PANTHER" id="PTHR13872">
    <property type="entry name" value="DOLICHYL-DIPHOSPHOOLIGOSACCHARIDE--PROTEIN GLYCOSYLTRANSFERASE SUBUNIT"/>
    <property type="match status" value="1"/>
</dbReference>
<evidence type="ECO:0000313" key="22">
    <source>
        <dbReference type="EMBL" id="AET63921.1"/>
    </source>
</evidence>
<evidence type="ECO:0000256" key="14">
    <source>
        <dbReference type="ARBA" id="ARBA00023211"/>
    </source>
</evidence>
<feature type="transmembrane region" description="Helical" evidence="18">
    <location>
        <begin position="372"/>
        <end position="392"/>
    </location>
</feature>
<protein>
    <recommendedName>
        <fullName evidence="6">dolichyl-phosphooligosaccharide-protein glycotransferase</fullName>
        <ecNumber evidence="6">2.4.99.21</ecNumber>
    </recommendedName>
    <alternativeName>
        <fullName evidence="15">Oligosaccharyl transferase</fullName>
    </alternativeName>
</protein>
<dbReference type="InterPro" id="IPR041154">
    <property type="entry name" value="AglB_P1"/>
</dbReference>
<comment type="pathway">
    <text evidence="4">Protein modification; protein glycosylation.</text>
</comment>
<dbReference type="Pfam" id="PF22627">
    <property type="entry name" value="AglB_core-like"/>
    <property type="match status" value="1"/>
</dbReference>
<dbReference type="HOGENOM" id="CLU_008803_0_0_2"/>
<feature type="compositionally biased region" description="Basic and acidic residues" evidence="17">
    <location>
        <begin position="40"/>
        <end position="55"/>
    </location>
</feature>
<feature type="transmembrane region" description="Helical" evidence="18">
    <location>
        <begin position="259"/>
        <end position="276"/>
    </location>
</feature>
<dbReference type="GO" id="GO:0046872">
    <property type="term" value="F:metal ion binding"/>
    <property type="evidence" value="ECO:0007669"/>
    <property type="project" value="UniProtKB-KW"/>
</dbReference>
<dbReference type="PATRIC" id="fig|1110509.7.peg.599"/>
<dbReference type="InterPro" id="IPR003674">
    <property type="entry name" value="Oligo_trans_STT3"/>
</dbReference>
<evidence type="ECO:0000256" key="11">
    <source>
        <dbReference type="ARBA" id="ARBA00022842"/>
    </source>
</evidence>
<proteinExistence type="inferred from homology"/>
<feature type="transmembrane region" description="Helical" evidence="18">
    <location>
        <begin position="307"/>
        <end position="328"/>
    </location>
</feature>
<keyword evidence="13 18" id="KW-0472">Membrane</keyword>